<dbReference type="InParanoid" id="T0S372"/>
<evidence type="ECO:0000313" key="1">
    <source>
        <dbReference type="EMBL" id="EQC37182.1"/>
    </source>
</evidence>
<dbReference type="OMA" id="VATYSFH"/>
<evidence type="ECO:0008006" key="3">
    <source>
        <dbReference type="Google" id="ProtNLM"/>
    </source>
</evidence>
<evidence type="ECO:0000313" key="2">
    <source>
        <dbReference type="Proteomes" id="UP000030762"/>
    </source>
</evidence>
<reference evidence="1 2" key="1">
    <citation type="submission" date="2012-04" db="EMBL/GenBank/DDBJ databases">
        <title>The Genome Sequence of Saprolegnia declina VS20.</title>
        <authorList>
            <consortium name="The Broad Institute Genome Sequencing Platform"/>
            <person name="Russ C."/>
            <person name="Nusbaum C."/>
            <person name="Tyler B."/>
            <person name="van West P."/>
            <person name="Dieguez-Uribeondo J."/>
            <person name="de Bruijn I."/>
            <person name="Tripathy S."/>
            <person name="Jiang R."/>
            <person name="Young S.K."/>
            <person name="Zeng Q."/>
            <person name="Gargeya S."/>
            <person name="Fitzgerald M."/>
            <person name="Haas B."/>
            <person name="Abouelleil A."/>
            <person name="Alvarado L."/>
            <person name="Arachchi H.M."/>
            <person name="Berlin A."/>
            <person name="Chapman S.B."/>
            <person name="Goldberg J."/>
            <person name="Griggs A."/>
            <person name="Gujja S."/>
            <person name="Hansen M."/>
            <person name="Howarth C."/>
            <person name="Imamovic A."/>
            <person name="Larimer J."/>
            <person name="McCowen C."/>
            <person name="Montmayeur A."/>
            <person name="Murphy C."/>
            <person name="Neiman D."/>
            <person name="Pearson M."/>
            <person name="Priest M."/>
            <person name="Roberts A."/>
            <person name="Saif S."/>
            <person name="Shea T."/>
            <person name="Sisk P."/>
            <person name="Sykes S."/>
            <person name="Wortman J."/>
            <person name="Nusbaum C."/>
            <person name="Birren B."/>
        </authorList>
    </citation>
    <scope>NUCLEOTIDE SEQUENCE [LARGE SCALE GENOMIC DNA]</scope>
    <source>
        <strain evidence="1 2">VS20</strain>
    </source>
</reference>
<dbReference type="AlphaFoldDB" id="T0S372"/>
<dbReference type="VEuPathDB" id="FungiDB:SDRG_05408"/>
<keyword evidence="2" id="KW-1185">Reference proteome</keyword>
<accession>T0S372</accession>
<gene>
    <name evidence="1" type="ORF">SDRG_05408</name>
</gene>
<dbReference type="GeneID" id="19946135"/>
<dbReference type="Proteomes" id="UP000030762">
    <property type="component" value="Unassembled WGS sequence"/>
</dbReference>
<dbReference type="RefSeq" id="XP_008609344.1">
    <property type="nucleotide sequence ID" value="XM_008611122.1"/>
</dbReference>
<proteinExistence type="predicted"/>
<sequence>MLDEDSSSSKRSTKVVDCLECRVTGTMTCLAVATYSFHELAKTPPAQVGHRRWLFAFGSAWVGAAIARAVY</sequence>
<name>T0S372_SAPDV</name>
<dbReference type="OrthoDB" id="91799at2759"/>
<dbReference type="EMBL" id="JH767145">
    <property type="protein sequence ID" value="EQC37182.1"/>
    <property type="molecule type" value="Genomic_DNA"/>
</dbReference>
<organism evidence="1 2">
    <name type="scientific">Saprolegnia diclina (strain VS20)</name>
    <dbReference type="NCBI Taxonomy" id="1156394"/>
    <lineage>
        <taxon>Eukaryota</taxon>
        <taxon>Sar</taxon>
        <taxon>Stramenopiles</taxon>
        <taxon>Oomycota</taxon>
        <taxon>Saprolegniomycetes</taxon>
        <taxon>Saprolegniales</taxon>
        <taxon>Saprolegniaceae</taxon>
        <taxon>Saprolegnia</taxon>
    </lineage>
</organism>
<protein>
    <recommendedName>
        <fullName evidence="3">DUF4536 domain-containing protein</fullName>
    </recommendedName>
</protein>